<organism evidence="1 2">
    <name type="scientific">Rhodococcus opacus (strain B4)</name>
    <dbReference type="NCBI Taxonomy" id="632772"/>
    <lineage>
        <taxon>Bacteria</taxon>
        <taxon>Bacillati</taxon>
        <taxon>Actinomycetota</taxon>
        <taxon>Actinomycetes</taxon>
        <taxon>Mycobacteriales</taxon>
        <taxon>Nocardiaceae</taxon>
        <taxon>Rhodococcus</taxon>
    </lineage>
</organism>
<proteinExistence type="predicted"/>
<evidence type="ECO:0008006" key="3">
    <source>
        <dbReference type="Google" id="ProtNLM"/>
    </source>
</evidence>
<evidence type="ECO:0000313" key="1">
    <source>
        <dbReference type="EMBL" id="BAH53869.1"/>
    </source>
</evidence>
<dbReference type="KEGG" id="rop:ROP_56220"/>
<protein>
    <recommendedName>
        <fullName evidence="3">Racemase</fullName>
    </recommendedName>
</protein>
<dbReference type="Proteomes" id="UP000002212">
    <property type="component" value="Chromosome"/>
</dbReference>
<dbReference type="STRING" id="632772.ROP_56220"/>
<dbReference type="Gene3D" id="3.40.50.12500">
    <property type="match status" value="1"/>
</dbReference>
<name>C1AWU6_RHOOB</name>
<dbReference type="AlphaFoldDB" id="C1AWU6"/>
<sequence>MRHSAIRDTFEPMIRTVEASTRTSPGRWYDSFHAAATVLESFGSGHDPADAGRCVAVVSTDLGVWVFEGDPRSTMDAFVHTVERAIFAGGQAFVLGCAGVSGTDQRVVRTLRVPDRDRMAAAAAMARELVGDPQAPIRTAPGRRNRECARGPAIRVW</sequence>
<accession>C1AWU6</accession>
<reference evidence="1 2" key="1">
    <citation type="submission" date="2009-03" db="EMBL/GenBank/DDBJ databases">
        <title>Comparison of the complete genome sequences of Rhodococcus erythropolis PR4 and Rhodococcus opacus B4.</title>
        <authorList>
            <person name="Takarada H."/>
            <person name="Sekine M."/>
            <person name="Hosoyama A."/>
            <person name="Yamada R."/>
            <person name="Fujisawa T."/>
            <person name="Omata S."/>
            <person name="Shimizu A."/>
            <person name="Tsukatani N."/>
            <person name="Tanikawa S."/>
            <person name="Fujita N."/>
            <person name="Harayama S."/>
        </authorList>
    </citation>
    <scope>NUCLEOTIDE SEQUENCE [LARGE SCALE GENOMIC DNA]</scope>
    <source>
        <strain evidence="1 2">B4</strain>
    </source>
</reference>
<dbReference type="HOGENOM" id="CLU_1694119_0_0_11"/>
<evidence type="ECO:0000313" key="2">
    <source>
        <dbReference type="Proteomes" id="UP000002212"/>
    </source>
</evidence>
<dbReference type="EMBL" id="AP011115">
    <property type="protein sequence ID" value="BAH53869.1"/>
    <property type="molecule type" value="Genomic_DNA"/>
</dbReference>
<gene>
    <name evidence="1" type="ordered locus">ROP_56220</name>
</gene>
<dbReference type="InterPro" id="IPR053714">
    <property type="entry name" value="Iso_Racemase_Enz_sf"/>
</dbReference>